<keyword evidence="3" id="KW-1185">Reference proteome</keyword>
<feature type="chain" id="PRO_5042955660" evidence="1">
    <location>
        <begin position="25"/>
        <end position="204"/>
    </location>
</feature>
<accession>A0AAN9S9L1</accession>
<organism evidence="2 3">
    <name type="scientific">Psophocarpus tetragonolobus</name>
    <name type="common">Winged bean</name>
    <name type="synonym">Dolichos tetragonolobus</name>
    <dbReference type="NCBI Taxonomy" id="3891"/>
    <lineage>
        <taxon>Eukaryota</taxon>
        <taxon>Viridiplantae</taxon>
        <taxon>Streptophyta</taxon>
        <taxon>Embryophyta</taxon>
        <taxon>Tracheophyta</taxon>
        <taxon>Spermatophyta</taxon>
        <taxon>Magnoliopsida</taxon>
        <taxon>eudicotyledons</taxon>
        <taxon>Gunneridae</taxon>
        <taxon>Pentapetalae</taxon>
        <taxon>rosids</taxon>
        <taxon>fabids</taxon>
        <taxon>Fabales</taxon>
        <taxon>Fabaceae</taxon>
        <taxon>Papilionoideae</taxon>
        <taxon>50 kb inversion clade</taxon>
        <taxon>NPAAA clade</taxon>
        <taxon>indigoferoid/millettioid clade</taxon>
        <taxon>Phaseoleae</taxon>
        <taxon>Psophocarpus</taxon>
    </lineage>
</organism>
<dbReference type="Proteomes" id="UP001386955">
    <property type="component" value="Unassembled WGS sequence"/>
</dbReference>
<dbReference type="EMBL" id="JAYMYS010000005">
    <property type="protein sequence ID" value="KAK7391892.1"/>
    <property type="molecule type" value="Genomic_DNA"/>
</dbReference>
<sequence>MGSSRFLGLMALFLIVLLPMAAKGDIVGDFLDKVCEEVECGKGKCVVNTSYPLNFVCECDNGWKRTQDDDDDKYATSFLPCVIPKCSLNYGCQPAPPPVPEKSFPRNLSAFDPCYWAYCGEGKCTKNRTHTHRCECRPNYFNLLNNSVFPCYSECTLGSDCSKLGIRVSNSTGSGSEENSAPMLRGRFHWVVMVLMSTGMVMWS</sequence>
<comment type="caution">
    <text evidence="2">The sequence shown here is derived from an EMBL/GenBank/DDBJ whole genome shotgun (WGS) entry which is preliminary data.</text>
</comment>
<name>A0AAN9S9L1_PSOTE</name>
<dbReference type="PANTHER" id="PTHR33881">
    <property type="entry name" value="NEUROGENIC LOCUS NOTCH-LIKE PROTEIN"/>
    <property type="match status" value="1"/>
</dbReference>
<keyword evidence="1" id="KW-0732">Signal</keyword>
<feature type="signal peptide" evidence="1">
    <location>
        <begin position="1"/>
        <end position="24"/>
    </location>
</feature>
<dbReference type="PANTHER" id="PTHR33881:SF10">
    <property type="entry name" value="SLIT HOMOLOG 2 PROTEIN-LIKE"/>
    <property type="match status" value="1"/>
</dbReference>
<proteinExistence type="predicted"/>
<dbReference type="AlphaFoldDB" id="A0AAN9S9L1"/>
<reference evidence="2 3" key="1">
    <citation type="submission" date="2024-01" db="EMBL/GenBank/DDBJ databases">
        <title>The genomes of 5 underutilized Papilionoideae crops provide insights into root nodulation and disease resistanc.</title>
        <authorList>
            <person name="Jiang F."/>
        </authorList>
    </citation>
    <scope>NUCLEOTIDE SEQUENCE [LARGE SCALE GENOMIC DNA]</scope>
    <source>
        <strain evidence="2">DUOXIRENSHENG_FW03</strain>
        <tissue evidence="2">Leaves</tissue>
    </source>
</reference>
<evidence type="ECO:0000313" key="3">
    <source>
        <dbReference type="Proteomes" id="UP001386955"/>
    </source>
</evidence>
<evidence type="ECO:0000256" key="1">
    <source>
        <dbReference type="SAM" id="SignalP"/>
    </source>
</evidence>
<gene>
    <name evidence="2" type="ORF">VNO78_20315</name>
</gene>
<protein>
    <submittedName>
        <fullName evidence="2">Uncharacterized protein</fullName>
    </submittedName>
</protein>
<evidence type="ECO:0000313" key="2">
    <source>
        <dbReference type="EMBL" id="KAK7391892.1"/>
    </source>
</evidence>